<dbReference type="Proteomes" id="UP000027665">
    <property type="component" value="Unassembled WGS sequence"/>
</dbReference>
<evidence type="ECO:0000313" key="2">
    <source>
        <dbReference type="EMBL" id="KEJ92656.1"/>
    </source>
</evidence>
<proteinExistence type="predicted"/>
<dbReference type="PANTHER" id="PTHR41373:SF1">
    <property type="entry name" value="PHOSPHATIDYLGLYCEROL LYSYLTRANSFERASE C-TERMINAL DOMAIN-CONTAINING PROTEIN"/>
    <property type="match status" value="1"/>
</dbReference>
<dbReference type="PIRSF" id="PIRSF018688">
    <property type="entry name" value="UCP018688"/>
    <property type="match status" value="1"/>
</dbReference>
<dbReference type="Pfam" id="PF09924">
    <property type="entry name" value="LPG_synthase_C"/>
    <property type="match status" value="1"/>
</dbReference>
<organism evidence="2 3">
    <name type="scientific">Synergistes jonesii</name>
    <dbReference type="NCBI Taxonomy" id="2754"/>
    <lineage>
        <taxon>Bacteria</taxon>
        <taxon>Thermotogati</taxon>
        <taxon>Synergistota</taxon>
        <taxon>Synergistia</taxon>
        <taxon>Synergistales</taxon>
        <taxon>Synergistaceae</taxon>
        <taxon>Synergistes</taxon>
    </lineage>
</organism>
<comment type="caution">
    <text evidence="2">The sequence shown here is derived from an EMBL/GenBank/DDBJ whole genome shotgun (WGS) entry which is preliminary data.</text>
</comment>
<keyword evidence="3" id="KW-1185">Reference proteome</keyword>
<gene>
    <name evidence="2" type="ORF">EH55_02540</name>
</gene>
<name>A0A073IT52_9BACT</name>
<dbReference type="SUPFAM" id="SSF55729">
    <property type="entry name" value="Acyl-CoA N-acyltransferases (Nat)"/>
    <property type="match status" value="2"/>
</dbReference>
<reference evidence="2 3" key="1">
    <citation type="submission" date="2014-04" db="EMBL/GenBank/DDBJ databases">
        <title>Draft Genome Sequence of Synergistes jonesii.</title>
        <authorList>
            <person name="Coil D.A."/>
            <person name="Eisen J.A."/>
            <person name="Holland-Moritz H.E."/>
        </authorList>
    </citation>
    <scope>NUCLEOTIDE SEQUENCE [LARGE SCALE GENOMIC DNA]</scope>
    <source>
        <strain evidence="2 3">78-1</strain>
    </source>
</reference>
<dbReference type="STRING" id="2754.EH55_02540"/>
<dbReference type="Gene3D" id="3.40.630.30">
    <property type="match status" value="2"/>
</dbReference>
<dbReference type="GeneID" id="90983236"/>
<dbReference type="InterPro" id="IPR024320">
    <property type="entry name" value="LPG_synthase_C"/>
</dbReference>
<accession>A0A073IT52</accession>
<evidence type="ECO:0000313" key="3">
    <source>
        <dbReference type="Proteomes" id="UP000027665"/>
    </source>
</evidence>
<dbReference type="OrthoDB" id="9765580at2"/>
<sequence>MHLNFQEITLDDAERYVAHWNMCAQRTSDYSFPILWSLGPDFGTKLAYDESTDLYWFHQDKNSLTDLAPVGEWQRGDWPEILNARYGREIEFYLVPEKLAHIWRMELEGVADVEIIDDRGTWEYLYDIRALASLSGNKYMKKRNRVNQFKKNYDYAFEAVTDEILAEIADFQYSWCQVNRCGTTAGLMQENHGIQKILQNWHRIPNLCGGVIRIKGEIAAYTIGELAGDMLIVHYEKASLEYGAAYQVINKEFLAHIVEEHPELKVVNREEDMNDAGLRSAKLSYLPTGFLKECSVKIKFL</sequence>
<dbReference type="EMBL" id="JMKI01000021">
    <property type="protein sequence ID" value="KEJ92656.1"/>
    <property type="molecule type" value="Genomic_DNA"/>
</dbReference>
<dbReference type="PANTHER" id="PTHR41373">
    <property type="entry name" value="DUF2156 DOMAIN-CONTAINING PROTEIN"/>
    <property type="match status" value="1"/>
</dbReference>
<dbReference type="InterPro" id="IPR016732">
    <property type="entry name" value="UCP018688"/>
</dbReference>
<dbReference type="InterPro" id="IPR016181">
    <property type="entry name" value="Acyl_CoA_acyltransferase"/>
</dbReference>
<dbReference type="eggNOG" id="COG4866">
    <property type="taxonomic scope" value="Bacteria"/>
</dbReference>
<dbReference type="AlphaFoldDB" id="A0A073IT52"/>
<evidence type="ECO:0000259" key="1">
    <source>
        <dbReference type="Pfam" id="PF09924"/>
    </source>
</evidence>
<dbReference type="RefSeq" id="WP_037975343.1">
    <property type="nucleotide sequence ID" value="NZ_JAXDSK010000002.1"/>
</dbReference>
<protein>
    <recommendedName>
        <fullName evidence="1">Phosphatidylglycerol lysyltransferase C-terminal domain-containing protein</fullName>
    </recommendedName>
</protein>
<feature type="domain" description="Phosphatidylglycerol lysyltransferase C-terminal" evidence="1">
    <location>
        <begin position="57"/>
        <end position="288"/>
    </location>
</feature>